<dbReference type="Gene3D" id="3.40.50.1820">
    <property type="entry name" value="alpha/beta hydrolase"/>
    <property type="match status" value="1"/>
</dbReference>
<evidence type="ECO:0000313" key="7">
    <source>
        <dbReference type="Proteomes" id="UP000030755"/>
    </source>
</evidence>
<dbReference type="PANTHER" id="PTHR10794:SF63">
    <property type="entry name" value="ALPHA_BETA HYDROLASE 1, ISOFORM A"/>
    <property type="match status" value="1"/>
</dbReference>
<accession>A0A075B4P4</accession>
<reference evidence="6" key="3">
    <citation type="submission" date="2018-08" db="EMBL/GenBank/DDBJ databases">
        <title>Leveraging single-cell genomics to expand the Fungal Tree of Life.</title>
        <authorList>
            <consortium name="DOE Joint Genome Institute"/>
            <person name="Ahrendt S.R."/>
            <person name="Quandt C.A."/>
            <person name="Ciobanu D."/>
            <person name="Clum A."/>
            <person name="Salamov A."/>
            <person name="Andreopoulos B."/>
            <person name="Cheng J.-F."/>
            <person name="Woyke T."/>
            <person name="Pelin A."/>
            <person name="Henrissat B."/>
            <person name="Reynolds N."/>
            <person name="Benny G.L."/>
            <person name="Smith M.E."/>
            <person name="James T.Y."/>
            <person name="Grigoriev I.V."/>
        </authorList>
    </citation>
    <scope>NUCLEOTIDE SEQUENCE</scope>
    <source>
        <strain evidence="6">CSF55</strain>
    </source>
</reference>
<dbReference type="InterPro" id="IPR013931">
    <property type="entry name" value="Svf1-like_N"/>
</dbReference>
<evidence type="ECO:0000313" key="6">
    <source>
        <dbReference type="EMBL" id="RKP17183.1"/>
    </source>
</evidence>
<name>A0A075B4P4_ROZAC</name>
<dbReference type="InterPro" id="IPR029058">
    <property type="entry name" value="AB_hydrolase_fold"/>
</dbReference>
<feature type="domain" description="Svf1-like C-terminal" evidence="4">
    <location>
        <begin position="464"/>
        <end position="617"/>
    </location>
</feature>
<comment type="similarity">
    <text evidence="1">Belongs to the AB hydrolase superfamily. AB hydrolase 4 family.</text>
</comment>
<dbReference type="GO" id="GO:0006979">
    <property type="term" value="P:response to oxidative stress"/>
    <property type="evidence" value="ECO:0007669"/>
    <property type="project" value="InterPro"/>
</dbReference>
<dbReference type="Pfam" id="PF17187">
    <property type="entry name" value="Svf1_C"/>
    <property type="match status" value="1"/>
</dbReference>
<dbReference type="Proteomes" id="UP000281549">
    <property type="component" value="Unassembled WGS sequence"/>
</dbReference>
<sequence length="619" mass="69093">MVSILRRCKFIKEKYWPAWYTVLFHVLVNRIHESTPDGGEIYIDIFHPKQQKLKKPIAIIFPGFVGGSDSNVVRKFAQILGENGWQVIGFNFRGCNKSPLRTAKTFSAEFTGDFSQTIALVNRRFPGQAIFTIAISYSCSILIKLLASMEDKSVVAAVVIAPQFDFVKSQRSLTTWPSNSLCDLSIRHKEVFQKSELKIENVLHCERLSEYDGNVTVNMFSYPSVNEYYKKASAKSYIPKIKVPTLLLCALDDPLLNADTISFVEVLQNPNTVLVTTKRGGHLGWLQSETILSSNLGINDLKWTLTGVTNESQVFYVQTDDKSLILVQIIYSAIGLSPFFQVNYQVLSSQNGIMIPMSSTTQYSKKEVEISGDNVSTKTPTCSYQVADGNKVQLNVNIPNAFSLELDVEIKGPGFLKKMILGNNGTGEYSMIPRGVATGKLVAGDKEMKVNGFVSIAHAFETTKPHQTADKVFFCTFHSEKLSFFMVNQQLDKRYDNVPSNIIAFVDDEGNSFYTSNLSVKEGECKIDQDTKYAVPTSIDVLGEEGSVKIASKINLVNGNGKVDVLKQLPFLVRKVIQALVTKPFVYPFSEDAVVEIEKDGRKNEYSGRLLCEVVFINE</sequence>
<dbReference type="GO" id="GO:0034338">
    <property type="term" value="F:short-chain carboxylesterase activity"/>
    <property type="evidence" value="ECO:0007669"/>
    <property type="project" value="TreeGrafter"/>
</dbReference>
<feature type="domain" description="Serine aminopeptidase S33" evidence="3">
    <location>
        <begin position="59"/>
        <end position="282"/>
    </location>
</feature>
<evidence type="ECO:0000256" key="1">
    <source>
        <dbReference type="ARBA" id="ARBA00010884"/>
    </source>
</evidence>
<reference evidence="8" key="2">
    <citation type="journal article" date="2018" name="Nat. Microbiol.">
        <title>Leveraging single-cell genomics to expand the fungal tree of life.</title>
        <authorList>
            <person name="Ahrendt S.R."/>
            <person name="Quandt C.A."/>
            <person name="Ciobanu D."/>
            <person name="Clum A."/>
            <person name="Salamov A."/>
            <person name="Andreopoulos B."/>
            <person name="Cheng J.F."/>
            <person name="Woyke T."/>
            <person name="Pelin A."/>
            <person name="Henrissat B."/>
            <person name="Reynolds N.K."/>
            <person name="Benny G.L."/>
            <person name="Smith M.E."/>
            <person name="James T.Y."/>
            <person name="Grigoriev I.V."/>
        </authorList>
    </citation>
    <scope>NUCLEOTIDE SEQUENCE [LARGE SCALE GENOMIC DNA]</scope>
    <source>
        <strain evidence="8">CSF55</strain>
    </source>
</reference>
<evidence type="ECO:0000259" key="4">
    <source>
        <dbReference type="Pfam" id="PF17187"/>
    </source>
</evidence>
<proteinExistence type="inferred from homology"/>
<reference evidence="5 7" key="1">
    <citation type="journal article" date="2013" name="Curr. Biol.">
        <title>Shared signatures of parasitism and phylogenomics unite Cryptomycota and microsporidia.</title>
        <authorList>
            <person name="James T.Y."/>
            <person name="Pelin A."/>
            <person name="Bonen L."/>
            <person name="Ahrendt S."/>
            <person name="Sain D."/>
            <person name="Corradi N."/>
            <person name="Stajich J.E."/>
        </authorList>
    </citation>
    <scope>NUCLEOTIDE SEQUENCE [LARGE SCALE GENOMIC DNA]</scope>
    <source>
        <strain evidence="5 7">CSF55</strain>
        <strain evidence="5 7">CSF55</strain>
    </source>
</reference>
<dbReference type="EMBL" id="ML005980">
    <property type="protein sequence ID" value="RKP17183.1"/>
    <property type="molecule type" value="Genomic_DNA"/>
</dbReference>
<dbReference type="Proteomes" id="UP000030755">
    <property type="component" value="Unassembled WGS sequence"/>
</dbReference>
<evidence type="ECO:0000313" key="5">
    <source>
        <dbReference type="EMBL" id="EPZ36354.1"/>
    </source>
</evidence>
<protein>
    <submittedName>
        <fullName evidence="6">Alpha/beta-hydrolase</fullName>
    </submittedName>
    <submittedName>
        <fullName evidence="5">Oxidative stress survival, Svf1-like domain-containing protein</fullName>
    </submittedName>
</protein>
<evidence type="ECO:0000259" key="2">
    <source>
        <dbReference type="Pfam" id="PF08622"/>
    </source>
</evidence>
<dbReference type="OrthoDB" id="2590239at2759"/>
<dbReference type="InterPro" id="IPR033394">
    <property type="entry name" value="Svf1-like_C"/>
</dbReference>
<dbReference type="EMBL" id="KE560580">
    <property type="protein sequence ID" value="EPZ36354.1"/>
    <property type="molecule type" value="Genomic_DNA"/>
</dbReference>
<dbReference type="Pfam" id="PF12146">
    <property type="entry name" value="Hydrolase_4"/>
    <property type="match status" value="1"/>
</dbReference>
<keyword evidence="6" id="KW-0378">Hydrolase</keyword>
<feature type="domain" description="Svf1-like N-terminal" evidence="2">
    <location>
        <begin position="311"/>
        <end position="459"/>
    </location>
</feature>
<dbReference type="InterPro" id="IPR022742">
    <property type="entry name" value="Hydrolase_4"/>
</dbReference>
<dbReference type="PANTHER" id="PTHR10794">
    <property type="entry name" value="ABHYDROLASE DOMAIN-CONTAINING PROTEIN"/>
    <property type="match status" value="1"/>
</dbReference>
<dbReference type="Pfam" id="PF08622">
    <property type="entry name" value="Svf1"/>
    <property type="match status" value="1"/>
</dbReference>
<dbReference type="STRING" id="988480.A0A075B4P4"/>
<gene>
    <name evidence="5" type="ORF">O9G_004013</name>
    <name evidence="6" type="ORF">ROZALSC1DRAFT_30986</name>
</gene>
<dbReference type="SUPFAM" id="SSF53474">
    <property type="entry name" value="alpha/beta-Hydrolases"/>
    <property type="match status" value="1"/>
</dbReference>
<dbReference type="InterPro" id="IPR050960">
    <property type="entry name" value="AB_hydrolase_4_sf"/>
</dbReference>
<evidence type="ECO:0000313" key="8">
    <source>
        <dbReference type="Proteomes" id="UP000281549"/>
    </source>
</evidence>
<keyword evidence="7" id="KW-1185">Reference proteome</keyword>
<organism evidence="5 7">
    <name type="scientific">Rozella allomycis (strain CSF55)</name>
    <dbReference type="NCBI Taxonomy" id="988480"/>
    <lineage>
        <taxon>Eukaryota</taxon>
        <taxon>Fungi</taxon>
        <taxon>Fungi incertae sedis</taxon>
        <taxon>Cryptomycota</taxon>
        <taxon>Cryptomycota incertae sedis</taxon>
        <taxon>Rozella</taxon>
    </lineage>
</organism>
<dbReference type="AlphaFoldDB" id="A0A075B4P4"/>
<dbReference type="SUPFAM" id="SSF159245">
    <property type="entry name" value="AttH-like"/>
    <property type="match status" value="1"/>
</dbReference>
<dbReference type="GO" id="GO:0047372">
    <property type="term" value="F:monoacylglycerol lipase activity"/>
    <property type="evidence" value="ECO:0007669"/>
    <property type="project" value="TreeGrafter"/>
</dbReference>
<dbReference type="HOGENOM" id="CLU_441565_0_0_1"/>
<evidence type="ECO:0000259" key="3">
    <source>
        <dbReference type="Pfam" id="PF12146"/>
    </source>
</evidence>